<dbReference type="EnsemblPlants" id="KQL25133">
    <property type="protein sequence ID" value="KQL25133"/>
    <property type="gene ID" value="SETIT_033812mg"/>
</dbReference>
<dbReference type="Proteomes" id="UP000004995">
    <property type="component" value="Unassembled WGS sequence"/>
</dbReference>
<dbReference type="Gramene" id="KQL25133">
    <property type="protein sequence ID" value="KQL25133"/>
    <property type="gene ID" value="SETIT_033812mg"/>
</dbReference>
<dbReference type="InParanoid" id="K4A4K8"/>
<reference evidence="1" key="2">
    <citation type="submission" date="2018-08" db="UniProtKB">
        <authorList>
            <consortium name="EnsemblPlants"/>
        </authorList>
    </citation>
    <scope>IDENTIFICATION</scope>
    <source>
        <strain evidence="1">Yugu1</strain>
    </source>
</reference>
<protein>
    <submittedName>
        <fullName evidence="1">Uncharacterized protein</fullName>
    </submittedName>
</protein>
<reference evidence="2" key="1">
    <citation type="journal article" date="2012" name="Nat. Biotechnol.">
        <title>Reference genome sequence of the model plant Setaria.</title>
        <authorList>
            <person name="Bennetzen J.L."/>
            <person name="Schmutz J."/>
            <person name="Wang H."/>
            <person name="Percifield R."/>
            <person name="Hawkins J."/>
            <person name="Pontaroli A.C."/>
            <person name="Estep M."/>
            <person name="Feng L."/>
            <person name="Vaughn J.N."/>
            <person name="Grimwood J."/>
            <person name="Jenkins J."/>
            <person name="Barry K."/>
            <person name="Lindquist E."/>
            <person name="Hellsten U."/>
            <person name="Deshpande S."/>
            <person name="Wang X."/>
            <person name="Wu X."/>
            <person name="Mitros T."/>
            <person name="Triplett J."/>
            <person name="Yang X."/>
            <person name="Ye C.Y."/>
            <person name="Mauro-Herrera M."/>
            <person name="Wang L."/>
            <person name="Li P."/>
            <person name="Sharma M."/>
            <person name="Sharma R."/>
            <person name="Ronald P.C."/>
            <person name="Panaud O."/>
            <person name="Kellogg E.A."/>
            <person name="Brutnell T.P."/>
            <person name="Doust A.N."/>
            <person name="Tuskan G.A."/>
            <person name="Rokhsar D."/>
            <person name="Devos K.M."/>
        </authorList>
    </citation>
    <scope>NUCLEOTIDE SEQUENCE [LARGE SCALE GENOMIC DNA]</scope>
    <source>
        <strain evidence="2">cv. Yugu1</strain>
    </source>
</reference>
<evidence type="ECO:0000313" key="2">
    <source>
        <dbReference type="Proteomes" id="UP000004995"/>
    </source>
</evidence>
<dbReference type="EMBL" id="AGNK02001179">
    <property type="status" value="NOT_ANNOTATED_CDS"/>
    <property type="molecule type" value="Genomic_DNA"/>
</dbReference>
<name>K4A4K8_SETIT</name>
<evidence type="ECO:0000313" key="1">
    <source>
        <dbReference type="EnsemblPlants" id="KQL25133"/>
    </source>
</evidence>
<proteinExistence type="predicted"/>
<organism evidence="1 2">
    <name type="scientific">Setaria italica</name>
    <name type="common">Foxtail millet</name>
    <name type="synonym">Panicum italicum</name>
    <dbReference type="NCBI Taxonomy" id="4555"/>
    <lineage>
        <taxon>Eukaryota</taxon>
        <taxon>Viridiplantae</taxon>
        <taxon>Streptophyta</taxon>
        <taxon>Embryophyta</taxon>
        <taxon>Tracheophyta</taxon>
        <taxon>Spermatophyta</taxon>
        <taxon>Magnoliopsida</taxon>
        <taxon>Liliopsida</taxon>
        <taxon>Poales</taxon>
        <taxon>Poaceae</taxon>
        <taxon>PACMAD clade</taxon>
        <taxon>Panicoideae</taxon>
        <taxon>Panicodae</taxon>
        <taxon>Paniceae</taxon>
        <taxon>Cenchrinae</taxon>
        <taxon>Setaria</taxon>
    </lineage>
</organism>
<sequence>MLSQVRKTFLFVRDLCYRSGQNVSIIALKKKCFLSQME</sequence>
<accession>K4A4K8</accession>
<dbReference type="AlphaFoldDB" id="K4A4K8"/>
<keyword evidence="2" id="KW-1185">Reference proteome</keyword>
<dbReference type="HOGENOM" id="CLU_3336443_0_0_1"/>